<evidence type="ECO:0000313" key="3">
    <source>
        <dbReference type="Proteomes" id="UP000498980"/>
    </source>
</evidence>
<organism evidence="2 3">
    <name type="scientific">Streptomyces fulvorobeus</name>
    <dbReference type="NCBI Taxonomy" id="284028"/>
    <lineage>
        <taxon>Bacteria</taxon>
        <taxon>Bacillati</taxon>
        <taxon>Actinomycetota</taxon>
        <taxon>Actinomycetes</taxon>
        <taxon>Kitasatosporales</taxon>
        <taxon>Streptomycetaceae</taxon>
        <taxon>Streptomyces</taxon>
    </lineage>
</organism>
<dbReference type="EMBL" id="BLWC01000001">
    <property type="protein sequence ID" value="GFM97524.1"/>
    <property type="molecule type" value="Genomic_DNA"/>
</dbReference>
<keyword evidence="1" id="KW-0472">Membrane</keyword>
<evidence type="ECO:0000313" key="2">
    <source>
        <dbReference type="EMBL" id="GFM97524.1"/>
    </source>
</evidence>
<gene>
    <name evidence="2" type="ORF">Sfulv_23350</name>
</gene>
<evidence type="ECO:0000256" key="1">
    <source>
        <dbReference type="SAM" id="Phobius"/>
    </source>
</evidence>
<feature type="transmembrane region" description="Helical" evidence="1">
    <location>
        <begin position="46"/>
        <end position="63"/>
    </location>
</feature>
<comment type="caution">
    <text evidence="2">The sequence shown here is derived from an EMBL/GenBank/DDBJ whole genome shotgun (WGS) entry which is preliminary data.</text>
</comment>
<feature type="transmembrane region" description="Helical" evidence="1">
    <location>
        <begin position="125"/>
        <end position="145"/>
    </location>
</feature>
<protein>
    <submittedName>
        <fullName evidence="2">Uncharacterized protein</fullName>
    </submittedName>
</protein>
<dbReference type="AlphaFoldDB" id="A0A7J0C6C8"/>
<proteinExistence type="predicted"/>
<keyword evidence="1" id="KW-1133">Transmembrane helix</keyword>
<reference evidence="2 3" key="1">
    <citation type="submission" date="2020-05" db="EMBL/GenBank/DDBJ databases">
        <title>Whole genome shotgun sequence of Streptomyces fulvorobeus NBRC 15897.</title>
        <authorList>
            <person name="Komaki H."/>
            <person name="Tamura T."/>
        </authorList>
    </citation>
    <scope>NUCLEOTIDE SEQUENCE [LARGE SCALE GENOMIC DNA]</scope>
    <source>
        <strain evidence="2 3">NBRC 15897</strain>
    </source>
</reference>
<keyword evidence="3" id="KW-1185">Reference proteome</keyword>
<keyword evidence="1" id="KW-0812">Transmembrane</keyword>
<dbReference type="Proteomes" id="UP000498980">
    <property type="component" value="Unassembled WGS sequence"/>
</dbReference>
<sequence>MRLYFSVVRRWWTVPAALALLTLVCWVLGGTEVPVPSFLGGMVSMRVQYFTPVLVIGAILYCLDRRLNAPENTAVVRVKRWDLAAVTAAVALCHLLGLIVGMDIPRNLMVLLAVALTVRRLSNEAAAGAACLLLLLANASLGRVYQPSGQPTGQWWAITLYPSGDLSAWTVAAVLFTGGLLASGQRLSPMRSFT</sequence>
<accession>A0A7J0C6C8</accession>
<name>A0A7J0C6C8_9ACTN</name>
<feature type="transmembrane region" description="Helical" evidence="1">
    <location>
        <begin position="166"/>
        <end position="184"/>
    </location>
</feature>
<feature type="transmembrane region" description="Helical" evidence="1">
    <location>
        <begin position="83"/>
        <end position="105"/>
    </location>
</feature>